<gene>
    <name evidence="2" type="ORF">WS72_28010</name>
</gene>
<feature type="domain" description="DUF4935" evidence="1">
    <location>
        <begin position="8"/>
        <end position="172"/>
    </location>
</feature>
<protein>
    <recommendedName>
        <fullName evidence="1">DUF4935 domain-containing protein</fullName>
    </recommendedName>
</protein>
<proteinExistence type="predicted"/>
<evidence type="ECO:0000259" key="1">
    <source>
        <dbReference type="Pfam" id="PF16289"/>
    </source>
</evidence>
<reference evidence="2 3" key="1">
    <citation type="submission" date="2015-11" db="EMBL/GenBank/DDBJ databases">
        <authorList>
            <person name="Sahl J."/>
            <person name="Wagner D."/>
            <person name="Keim P."/>
        </authorList>
    </citation>
    <scope>NUCLEOTIDE SEQUENCE [LARGE SCALE GENOMIC DNA]</scope>
    <source>
        <strain evidence="2 3">BDU18</strain>
    </source>
</reference>
<evidence type="ECO:0000313" key="3">
    <source>
        <dbReference type="Proteomes" id="UP000070255"/>
    </source>
</evidence>
<organism evidence="2 3">
    <name type="scientific">Burkholderia savannae</name>
    <dbReference type="NCBI Taxonomy" id="1637837"/>
    <lineage>
        <taxon>Bacteria</taxon>
        <taxon>Pseudomonadati</taxon>
        <taxon>Pseudomonadota</taxon>
        <taxon>Betaproteobacteria</taxon>
        <taxon>Burkholderiales</taxon>
        <taxon>Burkholderiaceae</taxon>
        <taxon>Burkholderia</taxon>
        <taxon>pseudomallei group</taxon>
    </lineage>
</organism>
<dbReference type="Pfam" id="PF16289">
    <property type="entry name" value="PIN_12"/>
    <property type="match status" value="1"/>
</dbReference>
<keyword evidence="3" id="KW-1185">Reference proteome</keyword>
<accession>A0ABR5T615</accession>
<evidence type="ECO:0000313" key="2">
    <source>
        <dbReference type="EMBL" id="KWZ38663.1"/>
    </source>
</evidence>
<name>A0ABR5T615_9BURK</name>
<comment type="caution">
    <text evidence="2">The sequence shown here is derived from an EMBL/GenBank/DDBJ whole genome shotgun (WGS) entry which is preliminary data.</text>
</comment>
<dbReference type="InterPro" id="IPR032557">
    <property type="entry name" value="DUF4935"/>
</dbReference>
<dbReference type="EMBL" id="LNJQ01000004">
    <property type="protein sequence ID" value="KWZ38663.1"/>
    <property type="molecule type" value="Genomic_DNA"/>
</dbReference>
<sequence>MTNSPKKVFLDANVVIQEGKEGSPIIERMVDLVEAGLVSVLTTDLTMTEVAKKHTENELNLVKDFARPHIQKVLSDVLGAEFPAITKADMKAALRRKHQAVTEQMFKELKAWILSIDDIKPSDVFTAYANKEGFFSGEGKKDQFPDAFIFECLKKIASTESPIIIVSSDGDYAAPVAATTNIKLVKTFAELFSELGLAIEPPDVQGFFEADHDELVSRFDDEVSSWGLQVSDVADAEIDESTVTKVTLDQFKAFRFVDKEQILVVGCATVKADVAFTHPDWDTASWDSEDKVAIPHWDVSDETEVEFEVPFSMSLSVDESGKPVALDNLSFLDSSFVWVQIEQYETYK</sequence>
<dbReference type="Proteomes" id="UP000070255">
    <property type="component" value="Unassembled WGS sequence"/>
</dbReference>
<dbReference type="RefSeq" id="WP_156443936.1">
    <property type="nucleotide sequence ID" value="NZ_LNJQ01000004.1"/>
</dbReference>